<evidence type="ECO:0000256" key="8">
    <source>
        <dbReference type="ARBA" id="ARBA00023176"/>
    </source>
</evidence>
<keyword evidence="8" id="KW-0168">Coated pit</keyword>
<evidence type="ECO:0000259" key="11">
    <source>
        <dbReference type="PROSITE" id="PS01180"/>
    </source>
</evidence>
<dbReference type="SUPFAM" id="SSF56436">
    <property type="entry name" value="C-type lectin-like"/>
    <property type="match status" value="1"/>
</dbReference>
<dbReference type="Pfam" id="PF00057">
    <property type="entry name" value="Ldl_recept_a"/>
    <property type="match status" value="1"/>
</dbReference>
<dbReference type="SUPFAM" id="SSF49854">
    <property type="entry name" value="Spermadhesin, CUB domain"/>
    <property type="match status" value="1"/>
</dbReference>
<dbReference type="PANTHER" id="PTHR24270:SF61">
    <property type="entry name" value="EGF-LIKE DOMAIN-CONTAINING PROTEIN"/>
    <property type="match status" value="1"/>
</dbReference>
<dbReference type="PROSITE" id="PS50068">
    <property type="entry name" value="LDLRA_2"/>
    <property type="match status" value="1"/>
</dbReference>
<dbReference type="InterPro" id="IPR002172">
    <property type="entry name" value="LDrepeatLR_classA_rpt"/>
</dbReference>
<accession>A0AAV2R281</accession>
<dbReference type="Gene3D" id="4.10.400.10">
    <property type="entry name" value="Low-density Lipoprotein Receptor"/>
    <property type="match status" value="1"/>
</dbReference>
<protein>
    <submittedName>
        <fullName evidence="13">Uncharacterized protein</fullName>
    </submittedName>
</protein>
<dbReference type="InterPro" id="IPR036055">
    <property type="entry name" value="LDL_receptor-like_sf"/>
</dbReference>
<evidence type="ECO:0000313" key="14">
    <source>
        <dbReference type="Proteomes" id="UP001497623"/>
    </source>
</evidence>
<evidence type="ECO:0000256" key="3">
    <source>
        <dbReference type="ARBA" id="ARBA00022692"/>
    </source>
</evidence>
<keyword evidence="6" id="KW-0472">Membrane</keyword>
<reference evidence="13 14" key="1">
    <citation type="submission" date="2024-05" db="EMBL/GenBank/DDBJ databases">
        <authorList>
            <person name="Wallberg A."/>
        </authorList>
    </citation>
    <scope>NUCLEOTIDE SEQUENCE [LARGE SCALE GENOMIC DNA]</scope>
</reference>
<feature type="domain" description="Ig-like" evidence="12">
    <location>
        <begin position="99"/>
        <end position="199"/>
    </location>
</feature>
<dbReference type="InterPro" id="IPR036179">
    <property type="entry name" value="Ig-like_dom_sf"/>
</dbReference>
<feature type="disulfide bond" evidence="10">
    <location>
        <begin position="62"/>
        <end position="74"/>
    </location>
</feature>
<keyword evidence="4" id="KW-0677">Repeat</keyword>
<sequence>RDGSNMDSEVIGMFSGSKVPSSVPSPVNTTTNSTHLQFTSDYTTTRTGFELHWKPYEEPQRCGAGMFECGNGKCIENYWLCNGKDNCGDGTDEQEHLLPPVISNLRGAGQTVHWGIGSKVEFTCELRCNSEPALWYHNGSIIYFNSQIKGVVENFKHQNDPDLYVSLLKLSSVTMAYSGTYTCQPHSNAQSLSQHLHITNECPADFFMSDGSGRCYKYFHDKTESEGSVFWDDAQTRCNTEGLQMVMPANSIVAISLRNDLT</sequence>
<dbReference type="PROSITE" id="PS50835">
    <property type="entry name" value="IG_LIKE"/>
    <property type="match status" value="1"/>
</dbReference>
<dbReference type="CDD" id="cd00112">
    <property type="entry name" value="LDLa"/>
    <property type="match status" value="1"/>
</dbReference>
<dbReference type="Gene3D" id="2.60.120.290">
    <property type="entry name" value="Spermadhesin, CUB domain"/>
    <property type="match status" value="1"/>
</dbReference>
<gene>
    <name evidence="13" type="ORF">MNOR_LOCUS19985</name>
</gene>
<evidence type="ECO:0000256" key="10">
    <source>
        <dbReference type="PROSITE-ProRule" id="PRU00124"/>
    </source>
</evidence>
<dbReference type="InterPro" id="IPR050685">
    <property type="entry name" value="LDLR"/>
</dbReference>
<dbReference type="InterPro" id="IPR035914">
    <property type="entry name" value="Sperma_CUB_dom_sf"/>
</dbReference>
<dbReference type="InterPro" id="IPR013151">
    <property type="entry name" value="Immunoglobulin_dom"/>
</dbReference>
<evidence type="ECO:0000256" key="4">
    <source>
        <dbReference type="ARBA" id="ARBA00022737"/>
    </source>
</evidence>
<comment type="caution">
    <text evidence="13">The sequence shown here is derived from an EMBL/GenBank/DDBJ whole genome shotgun (WGS) entry which is preliminary data.</text>
</comment>
<keyword evidence="3" id="KW-0812">Transmembrane</keyword>
<dbReference type="InterPro" id="IPR016187">
    <property type="entry name" value="CTDL_fold"/>
</dbReference>
<dbReference type="Proteomes" id="UP001497623">
    <property type="component" value="Unassembled WGS sequence"/>
</dbReference>
<keyword evidence="7 10" id="KW-1015">Disulfide bond</keyword>
<comment type="subcellular location">
    <subcellularLocation>
        <location evidence="9">Membrane</location>
        <location evidence="9">Coated pit</location>
    </subcellularLocation>
    <subcellularLocation>
        <location evidence="1">Membrane</location>
        <topology evidence="1">Single-pass membrane protein</topology>
    </subcellularLocation>
</comment>
<feature type="disulfide bond" evidence="10">
    <location>
        <begin position="69"/>
        <end position="87"/>
    </location>
</feature>
<feature type="non-terminal residue" evidence="13">
    <location>
        <position position="262"/>
    </location>
</feature>
<dbReference type="Pfam" id="PF00431">
    <property type="entry name" value="CUB"/>
    <property type="match status" value="1"/>
</dbReference>
<dbReference type="PANTHER" id="PTHR24270">
    <property type="entry name" value="LOW-DENSITY LIPOPROTEIN RECEPTOR-RELATED"/>
    <property type="match status" value="1"/>
</dbReference>
<dbReference type="Gene3D" id="2.60.40.10">
    <property type="entry name" value="Immunoglobulins"/>
    <property type="match status" value="1"/>
</dbReference>
<evidence type="ECO:0000256" key="9">
    <source>
        <dbReference type="ARBA" id="ARBA00037878"/>
    </source>
</evidence>
<keyword evidence="5" id="KW-1133">Transmembrane helix</keyword>
<evidence type="ECO:0000256" key="6">
    <source>
        <dbReference type="ARBA" id="ARBA00023136"/>
    </source>
</evidence>
<dbReference type="GO" id="GO:0005905">
    <property type="term" value="C:clathrin-coated pit"/>
    <property type="evidence" value="ECO:0007669"/>
    <property type="project" value="UniProtKB-KW"/>
</dbReference>
<evidence type="ECO:0000259" key="12">
    <source>
        <dbReference type="PROSITE" id="PS50835"/>
    </source>
</evidence>
<evidence type="ECO:0000256" key="5">
    <source>
        <dbReference type="ARBA" id="ARBA00022989"/>
    </source>
</evidence>
<evidence type="ECO:0000256" key="1">
    <source>
        <dbReference type="ARBA" id="ARBA00004167"/>
    </source>
</evidence>
<feature type="non-terminal residue" evidence="13">
    <location>
        <position position="1"/>
    </location>
</feature>
<dbReference type="PROSITE" id="PS01180">
    <property type="entry name" value="CUB"/>
    <property type="match status" value="1"/>
</dbReference>
<dbReference type="InterPro" id="IPR007110">
    <property type="entry name" value="Ig-like_dom"/>
</dbReference>
<dbReference type="SUPFAM" id="SSF57424">
    <property type="entry name" value="LDL receptor-like module"/>
    <property type="match status" value="1"/>
</dbReference>
<evidence type="ECO:0000256" key="2">
    <source>
        <dbReference type="ARBA" id="ARBA00022583"/>
    </source>
</evidence>
<dbReference type="InterPro" id="IPR013783">
    <property type="entry name" value="Ig-like_fold"/>
</dbReference>
<evidence type="ECO:0000256" key="7">
    <source>
        <dbReference type="ARBA" id="ARBA00023157"/>
    </source>
</evidence>
<name>A0AAV2R281_MEGNR</name>
<comment type="caution">
    <text evidence="10">Lacks conserved residue(s) required for the propagation of feature annotation.</text>
</comment>
<dbReference type="GO" id="GO:0006897">
    <property type="term" value="P:endocytosis"/>
    <property type="evidence" value="ECO:0007669"/>
    <property type="project" value="UniProtKB-KW"/>
</dbReference>
<dbReference type="GO" id="GO:0005886">
    <property type="term" value="C:plasma membrane"/>
    <property type="evidence" value="ECO:0007669"/>
    <property type="project" value="TreeGrafter"/>
</dbReference>
<dbReference type="SMART" id="SM00192">
    <property type="entry name" value="LDLa"/>
    <property type="match status" value="1"/>
</dbReference>
<feature type="domain" description="CUB" evidence="11">
    <location>
        <begin position="1"/>
        <end position="56"/>
    </location>
</feature>
<dbReference type="Pfam" id="PF00047">
    <property type="entry name" value="ig"/>
    <property type="match status" value="1"/>
</dbReference>
<dbReference type="EMBL" id="CAXKWB010015148">
    <property type="protein sequence ID" value="CAL4112833.1"/>
    <property type="molecule type" value="Genomic_DNA"/>
</dbReference>
<organism evidence="13 14">
    <name type="scientific">Meganyctiphanes norvegica</name>
    <name type="common">Northern krill</name>
    <name type="synonym">Thysanopoda norvegica</name>
    <dbReference type="NCBI Taxonomy" id="48144"/>
    <lineage>
        <taxon>Eukaryota</taxon>
        <taxon>Metazoa</taxon>
        <taxon>Ecdysozoa</taxon>
        <taxon>Arthropoda</taxon>
        <taxon>Crustacea</taxon>
        <taxon>Multicrustacea</taxon>
        <taxon>Malacostraca</taxon>
        <taxon>Eumalacostraca</taxon>
        <taxon>Eucarida</taxon>
        <taxon>Euphausiacea</taxon>
        <taxon>Euphausiidae</taxon>
        <taxon>Meganyctiphanes</taxon>
    </lineage>
</organism>
<dbReference type="CDD" id="cd00096">
    <property type="entry name" value="Ig"/>
    <property type="match status" value="1"/>
</dbReference>
<evidence type="ECO:0000313" key="13">
    <source>
        <dbReference type="EMBL" id="CAL4112833.1"/>
    </source>
</evidence>
<keyword evidence="14" id="KW-1185">Reference proteome</keyword>
<proteinExistence type="predicted"/>
<dbReference type="AlphaFoldDB" id="A0AAV2R281"/>
<dbReference type="InterPro" id="IPR000859">
    <property type="entry name" value="CUB_dom"/>
</dbReference>
<keyword evidence="2" id="KW-0254">Endocytosis</keyword>
<dbReference type="SUPFAM" id="SSF48726">
    <property type="entry name" value="Immunoglobulin"/>
    <property type="match status" value="1"/>
</dbReference>